<proteinExistence type="predicted"/>
<dbReference type="RefSeq" id="WP_091845464.1">
    <property type="nucleotide sequence ID" value="NZ_FOCM01000004.1"/>
</dbReference>
<organism evidence="2 3">
    <name type="scientific">Palleronia pelagia</name>
    <dbReference type="NCBI Taxonomy" id="387096"/>
    <lineage>
        <taxon>Bacteria</taxon>
        <taxon>Pseudomonadati</taxon>
        <taxon>Pseudomonadota</taxon>
        <taxon>Alphaproteobacteria</taxon>
        <taxon>Rhodobacterales</taxon>
        <taxon>Roseobacteraceae</taxon>
        <taxon>Palleronia</taxon>
    </lineage>
</organism>
<dbReference type="Proteomes" id="UP000199372">
    <property type="component" value="Unassembled WGS sequence"/>
</dbReference>
<dbReference type="OrthoDB" id="7874397at2"/>
<dbReference type="EMBL" id="FOCM01000004">
    <property type="protein sequence ID" value="SEN49087.1"/>
    <property type="molecule type" value="Genomic_DNA"/>
</dbReference>
<evidence type="ECO:0000313" key="3">
    <source>
        <dbReference type="Proteomes" id="UP000199372"/>
    </source>
</evidence>
<evidence type="ECO:0000313" key="2">
    <source>
        <dbReference type="EMBL" id="SEN49087.1"/>
    </source>
</evidence>
<reference evidence="3" key="1">
    <citation type="submission" date="2016-10" db="EMBL/GenBank/DDBJ databases">
        <authorList>
            <person name="Varghese N."/>
            <person name="Submissions S."/>
        </authorList>
    </citation>
    <scope>NUCLEOTIDE SEQUENCE [LARGE SCALE GENOMIC DNA]</scope>
    <source>
        <strain evidence="3">DSM 26893</strain>
    </source>
</reference>
<evidence type="ECO:0000256" key="1">
    <source>
        <dbReference type="SAM" id="MobiDB-lite"/>
    </source>
</evidence>
<dbReference type="AlphaFoldDB" id="A0A1H8H016"/>
<protein>
    <submittedName>
        <fullName evidence="2">Uncharacterized protein</fullName>
    </submittedName>
</protein>
<feature type="compositionally biased region" description="Low complexity" evidence="1">
    <location>
        <begin position="9"/>
        <end position="20"/>
    </location>
</feature>
<sequence length="165" mass="17938">MRREIFAEAQPAPQPQRGGAPVGRMHELPEMELAAIVFLRAWCGDAGERQMIRRDLHSVLNPRDALLAEQRFATLIRLVLAQARSPIMHHHLDCACYGGHESAFAQMIAATAGRDRDEALLFAATLVVGPAAHEAVLQAEDLAPAFLALARAGRAEPVPQGATRH</sequence>
<keyword evidence="3" id="KW-1185">Reference proteome</keyword>
<accession>A0A1H8H016</accession>
<feature type="region of interest" description="Disordered" evidence="1">
    <location>
        <begin position="1"/>
        <end position="20"/>
    </location>
</feature>
<name>A0A1H8H016_9RHOB</name>
<gene>
    <name evidence="2" type="ORF">SAMN04488011_104252</name>
</gene>